<evidence type="ECO:0000313" key="4">
    <source>
        <dbReference type="Proteomes" id="UP000622890"/>
    </source>
</evidence>
<dbReference type="EMBL" id="JAEPBG010000004">
    <property type="protein sequence ID" value="MBK4735375.1"/>
    <property type="molecule type" value="Genomic_DNA"/>
</dbReference>
<keyword evidence="1" id="KW-0732">Signal</keyword>
<evidence type="ECO:0000313" key="3">
    <source>
        <dbReference type="EMBL" id="MBK4735375.1"/>
    </source>
</evidence>
<accession>A0A934SRQ5</accession>
<dbReference type="Proteomes" id="UP000622890">
    <property type="component" value="Unassembled WGS sequence"/>
</dbReference>
<dbReference type="InterPro" id="IPR001638">
    <property type="entry name" value="Solute-binding_3/MltF_N"/>
</dbReference>
<gene>
    <name evidence="3" type="ORF">JJB74_12190</name>
</gene>
<dbReference type="PANTHER" id="PTHR35936:SF17">
    <property type="entry name" value="ARGININE-BINDING EXTRACELLULAR PROTEIN ARTP"/>
    <property type="match status" value="1"/>
</dbReference>
<proteinExistence type="predicted"/>
<dbReference type="CDD" id="cd01004">
    <property type="entry name" value="PBP2_MidA_like"/>
    <property type="match status" value="1"/>
</dbReference>
<protein>
    <submittedName>
        <fullName evidence="3">ABC transporter substrate-binding protein</fullName>
    </submittedName>
</protein>
<dbReference type="Pfam" id="PF00497">
    <property type="entry name" value="SBP_bac_3"/>
    <property type="match status" value="1"/>
</dbReference>
<dbReference type="SMART" id="SM00062">
    <property type="entry name" value="PBPb"/>
    <property type="match status" value="1"/>
</dbReference>
<feature type="domain" description="Solute-binding protein family 3/N-terminal" evidence="2">
    <location>
        <begin position="38"/>
        <end position="269"/>
    </location>
</feature>
<comment type="caution">
    <text evidence="3">The sequence shown here is derived from an EMBL/GenBank/DDBJ whole genome shotgun (WGS) entry which is preliminary data.</text>
</comment>
<dbReference type="AlphaFoldDB" id="A0A934SRQ5"/>
<name>A0A934SRQ5_9BURK</name>
<evidence type="ECO:0000256" key="1">
    <source>
        <dbReference type="ARBA" id="ARBA00022729"/>
    </source>
</evidence>
<organism evidence="3 4">
    <name type="scientific">Noviherbaspirillum pedocola</name>
    <dbReference type="NCBI Taxonomy" id="2801341"/>
    <lineage>
        <taxon>Bacteria</taxon>
        <taxon>Pseudomonadati</taxon>
        <taxon>Pseudomonadota</taxon>
        <taxon>Betaproteobacteria</taxon>
        <taxon>Burkholderiales</taxon>
        <taxon>Oxalobacteraceae</taxon>
        <taxon>Noviherbaspirillum</taxon>
    </lineage>
</organism>
<dbReference type="Gene3D" id="3.40.190.10">
    <property type="entry name" value="Periplasmic binding protein-like II"/>
    <property type="match status" value="2"/>
</dbReference>
<evidence type="ECO:0000259" key="2">
    <source>
        <dbReference type="SMART" id="SM00062"/>
    </source>
</evidence>
<dbReference type="SUPFAM" id="SSF53850">
    <property type="entry name" value="Periplasmic binding protein-like II"/>
    <property type="match status" value="1"/>
</dbReference>
<keyword evidence="4" id="KW-1185">Reference proteome</keyword>
<sequence length="283" mass="29851">MFVAAGFASPAFAANDAPAVSAACSALQAKYPELKGKTLINAINPHTPGYESADPKDPSKYIGFDIELGEQMGRCLGFAVNYKPVTFAALIPTLQSGQADFVISDIYATEDRAKAVDFITYSKVSDGVLVAKGNPKNITGINLSLCGATAAENTGFVEVPLIEKLADTCKAAGKPAPTVQLYDNNANCIQAILAGRADTYINDINTVDQAVKAYPDKLSKAVAVTLPYYIGIGIPQNKPRFRDAMVAALTEIQNTGAEAALLKKWGLDEGAQEAPRIISTTGK</sequence>
<reference evidence="3" key="1">
    <citation type="submission" date="2021-01" db="EMBL/GenBank/DDBJ databases">
        <title>Genome sequence of strain Noviherbaspirillum sp. DKR-6.</title>
        <authorList>
            <person name="Chaudhary D.K."/>
        </authorList>
    </citation>
    <scope>NUCLEOTIDE SEQUENCE</scope>
    <source>
        <strain evidence="3">DKR-6</strain>
    </source>
</reference>
<dbReference type="PANTHER" id="PTHR35936">
    <property type="entry name" value="MEMBRANE-BOUND LYTIC MUREIN TRANSGLYCOSYLASE F"/>
    <property type="match status" value="1"/>
</dbReference>